<dbReference type="RefSeq" id="XP_035325578.1">
    <property type="nucleotide sequence ID" value="XM_035462648.1"/>
</dbReference>
<keyword evidence="8" id="KW-0624">Polysaccharide degradation</keyword>
<dbReference type="PANTHER" id="PTHR38050:SF2">
    <property type="entry name" value="FERULOYL ESTERASE C-RELATED"/>
    <property type="match status" value="1"/>
</dbReference>
<keyword evidence="3" id="KW-0964">Secreted</keyword>
<proteinExistence type="predicted"/>
<dbReference type="AlphaFoldDB" id="A0A9P4Z3N0"/>
<dbReference type="GO" id="GO:0045493">
    <property type="term" value="P:xylan catabolic process"/>
    <property type="evidence" value="ECO:0007669"/>
    <property type="project" value="UniProtKB-KW"/>
</dbReference>
<organism evidence="11 12">
    <name type="scientific">Geosmithia morbida</name>
    <dbReference type="NCBI Taxonomy" id="1094350"/>
    <lineage>
        <taxon>Eukaryota</taxon>
        <taxon>Fungi</taxon>
        <taxon>Dikarya</taxon>
        <taxon>Ascomycota</taxon>
        <taxon>Pezizomycotina</taxon>
        <taxon>Sordariomycetes</taxon>
        <taxon>Hypocreomycetidae</taxon>
        <taxon>Hypocreales</taxon>
        <taxon>Bionectriaceae</taxon>
        <taxon>Geosmithia</taxon>
    </lineage>
</organism>
<dbReference type="OrthoDB" id="424610at2759"/>
<dbReference type="GO" id="GO:0005576">
    <property type="term" value="C:extracellular region"/>
    <property type="evidence" value="ECO:0007669"/>
    <property type="project" value="UniProtKB-SubCell"/>
</dbReference>
<dbReference type="SUPFAM" id="SSF53474">
    <property type="entry name" value="alpha/beta-Hydrolases"/>
    <property type="match status" value="1"/>
</dbReference>
<evidence type="ECO:0000256" key="9">
    <source>
        <dbReference type="ARBA" id="ARBA00034075"/>
    </source>
</evidence>
<evidence type="ECO:0000256" key="2">
    <source>
        <dbReference type="ARBA" id="ARBA00013091"/>
    </source>
</evidence>
<dbReference type="EMBL" id="JAANYQ010000001">
    <property type="protein sequence ID" value="KAF4126926.1"/>
    <property type="molecule type" value="Genomic_DNA"/>
</dbReference>
<dbReference type="InterPro" id="IPR043595">
    <property type="entry name" value="FaeB/C/D"/>
</dbReference>
<keyword evidence="6" id="KW-0378">Hydrolase</keyword>
<comment type="subcellular location">
    <subcellularLocation>
        <location evidence="1">Secreted</location>
    </subcellularLocation>
</comment>
<dbReference type="InterPro" id="IPR029058">
    <property type="entry name" value="AB_hydrolase_fold"/>
</dbReference>
<dbReference type="EC" id="3.1.1.73" evidence="2"/>
<dbReference type="GeneID" id="55966893"/>
<keyword evidence="5 10" id="KW-0732">Signal</keyword>
<evidence type="ECO:0000256" key="8">
    <source>
        <dbReference type="ARBA" id="ARBA00023326"/>
    </source>
</evidence>
<accession>A0A9P4Z3N0</accession>
<keyword evidence="7" id="KW-0119">Carbohydrate metabolism</keyword>
<comment type="caution">
    <text evidence="11">The sequence shown here is derived from an EMBL/GenBank/DDBJ whole genome shotgun (WGS) entry which is preliminary data.</text>
</comment>
<evidence type="ECO:0000256" key="3">
    <source>
        <dbReference type="ARBA" id="ARBA00022525"/>
    </source>
</evidence>
<evidence type="ECO:0000256" key="7">
    <source>
        <dbReference type="ARBA" id="ARBA00023277"/>
    </source>
</evidence>
<sequence length="322" mass="34735">MHHRAPILSVLAVVATAAAAAAAAAAEPYTGGDASGCGKKHYFDGLPHYHAISSGGTTRRYSVHLPSTYEEDRAYPAILGFHGSSSIGLFFEADTRLSSARFTPDTITVYPDGLGGAWAGANYSDATTTQDLDFVLDLLSDLRREYCVDSARIYATGMSIGGGFVDTIACSERVGREFAAFAPASGSFYTDNDDSYRDCRPARVPTPVLEIHGGADEEVPYDGGPGSGGRLPSIPQWASRWAGRNLCEHETESDLFDGHVRRLSWSCQGHEGAVQHYRTDDQKHCWASTEPNFSQVAAGDGPTYLEASELIAEFFRNFTRPS</sequence>
<protein>
    <recommendedName>
        <fullName evidence="2">feruloyl esterase</fullName>
        <ecNumber evidence="2">3.1.1.73</ecNumber>
    </recommendedName>
</protein>
<evidence type="ECO:0000256" key="5">
    <source>
        <dbReference type="ARBA" id="ARBA00022729"/>
    </source>
</evidence>
<reference evidence="11" key="1">
    <citation type="submission" date="2020-03" db="EMBL/GenBank/DDBJ databases">
        <title>Site-based positive gene gene selection in Geosmithia morbida across the United States reveals a broad range of putative effectors and factors for local host and environmental adapation.</title>
        <authorList>
            <person name="Onufrak A."/>
            <person name="Murdoch R.W."/>
            <person name="Gazis R."/>
            <person name="Huff M."/>
            <person name="Staton M."/>
            <person name="Klingeman W."/>
            <person name="Hadziabdic D."/>
        </authorList>
    </citation>
    <scope>NUCLEOTIDE SEQUENCE</scope>
    <source>
        <strain evidence="11">1262</strain>
    </source>
</reference>
<feature type="signal peptide" evidence="10">
    <location>
        <begin position="1"/>
        <end position="26"/>
    </location>
</feature>
<feature type="chain" id="PRO_5040266671" description="feruloyl esterase" evidence="10">
    <location>
        <begin position="27"/>
        <end position="322"/>
    </location>
</feature>
<evidence type="ECO:0000313" key="11">
    <source>
        <dbReference type="EMBL" id="KAF4126926.1"/>
    </source>
</evidence>
<dbReference type="Proteomes" id="UP000749293">
    <property type="component" value="Unassembled WGS sequence"/>
</dbReference>
<keyword evidence="12" id="KW-1185">Reference proteome</keyword>
<comment type="catalytic activity">
    <reaction evidence="9">
        <text>feruloyl-polysaccharide + H2O = ferulate + polysaccharide.</text>
        <dbReference type="EC" id="3.1.1.73"/>
    </reaction>
</comment>
<dbReference type="Gene3D" id="3.40.50.1820">
    <property type="entry name" value="alpha/beta hydrolase"/>
    <property type="match status" value="1"/>
</dbReference>
<name>A0A9P4Z3N0_9HYPO</name>
<evidence type="ECO:0000256" key="4">
    <source>
        <dbReference type="ARBA" id="ARBA00022651"/>
    </source>
</evidence>
<gene>
    <name evidence="11" type="ORF">GMORB2_0663</name>
</gene>
<evidence type="ECO:0000256" key="1">
    <source>
        <dbReference type="ARBA" id="ARBA00004613"/>
    </source>
</evidence>
<dbReference type="GO" id="GO:0030600">
    <property type="term" value="F:feruloyl esterase activity"/>
    <property type="evidence" value="ECO:0007669"/>
    <property type="project" value="UniProtKB-EC"/>
</dbReference>
<evidence type="ECO:0000313" key="12">
    <source>
        <dbReference type="Proteomes" id="UP000749293"/>
    </source>
</evidence>
<evidence type="ECO:0000256" key="10">
    <source>
        <dbReference type="SAM" id="SignalP"/>
    </source>
</evidence>
<dbReference type="PANTHER" id="PTHR38050">
    <property type="match status" value="1"/>
</dbReference>
<keyword evidence="4" id="KW-0858">Xylan degradation</keyword>
<evidence type="ECO:0000256" key="6">
    <source>
        <dbReference type="ARBA" id="ARBA00022801"/>
    </source>
</evidence>